<accession>A0A426Y7C5</accession>
<dbReference type="PANTHER" id="PTHR35998">
    <property type="entry name" value="OS02G0127900 PROTEIN"/>
    <property type="match status" value="1"/>
</dbReference>
<organism evidence="3 4">
    <name type="scientific">Ensete ventricosum</name>
    <name type="common">Abyssinian banana</name>
    <name type="synonym">Musa ensete</name>
    <dbReference type="NCBI Taxonomy" id="4639"/>
    <lineage>
        <taxon>Eukaryota</taxon>
        <taxon>Viridiplantae</taxon>
        <taxon>Streptophyta</taxon>
        <taxon>Embryophyta</taxon>
        <taxon>Tracheophyta</taxon>
        <taxon>Spermatophyta</taxon>
        <taxon>Magnoliopsida</taxon>
        <taxon>Liliopsida</taxon>
        <taxon>Zingiberales</taxon>
        <taxon>Musaceae</taxon>
        <taxon>Ensete</taxon>
    </lineage>
</organism>
<dbReference type="AlphaFoldDB" id="A0A426Y7C5"/>
<feature type="compositionally biased region" description="Polar residues" evidence="1">
    <location>
        <begin position="23"/>
        <end position="32"/>
    </location>
</feature>
<comment type="caution">
    <text evidence="3">The sequence shown here is derived from an EMBL/GenBank/DDBJ whole genome shotgun (WGS) entry which is preliminary data.</text>
</comment>
<name>A0A426Y7C5_ENSVE</name>
<evidence type="ECO:0000313" key="4">
    <source>
        <dbReference type="Proteomes" id="UP000287651"/>
    </source>
</evidence>
<evidence type="ECO:0000313" key="3">
    <source>
        <dbReference type="EMBL" id="RRT47631.1"/>
    </source>
</evidence>
<feature type="region of interest" description="Disordered" evidence="1">
    <location>
        <begin position="18"/>
        <end position="45"/>
    </location>
</feature>
<protein>
    <submittedName>
        <fullName evidence="3">Uncharacterized protein</fullName>
    </submittedName>
</protein>
<dbReference type="EMBL" id="AMZH03014441">
    <property type="protein sequence ID" value="RRT47631.1"/>
    <property type="molecule type" value="Genomic_DNA"/>
</dbReference>
<keyword evidence="2" id="KW-1133">Transmembrane helix</keyword>
<keyword evidence="2" id="KW-0812">Transmembrane</keyword>
<gene>
    <name evidence="3" type="ORF">B296_00035692</name>
</gene>
<dbReference type="PANTHER" id="PTHR35998:SF1">
    <property type="entry name" value="OS02G0127900 PROTEIN"/>
    <property type="match status" value="1"/>
</dbReference>
<feature type="transmembrane region" description="Helical" evidence="2">
    <location>
        <begin position="55"/>
        <end position="74"/>
    </location>
</feature>
<keyword evidence="2" id="KW-0472">Membrane</keyword>
<feature type="transmembrane region" description="Helical" evidence="2">
    <location>
        <begin position="95"/>
        <end position="112"/>
    </location>
</feature>
<reference evidence="3 4" key="1">
    <citation type="journal article" date="2014" name="Agronomy (Basel)">
        <title>A Draft Genome Sequence for Ensete ventricosum, the Drought-Tolerant Tree Against Hunger.</title>
        <authorList>
            <person name="Harrison J."/>
            <person name="Moore K.A."/>
            <person name="Paszkiewicz K."/>
            <person name="Jones T."/>
            <person name="Grant M."/>
            <person name="Ambacheew D."/>
            <person name="Muzemil S."/>
            <person name="Studholme D.J."/>
        </authorList>
    </citation>
    <scope>NUCLEOTIDE SEQUENCE [LARGE SCALE GENOMIC DNA]</scope>
</reference>
<proteinExistence type="predicted"/>
<sequence>MLTLYVGGRIGAGLELGDRSRWSHQSPPAQLRSTRKSREPAEEKQRSGVIVEGEMVLWEMTVITAYFLGLKRTYRLALRIQRRLVGPNHPRIRQFLYRFSSSFVFVVILIQFPPEDLK</sequence>
<evidence type="ECO:0000256" key="2">
    <source>
        <dbReference type="SAM" id="Phobius"/>
    </source>
</evidence>
<evidence type="ECO:0000256" key="1">
    <source>
        <dbReference type="SAM" id="MobiDB-lite"/>
    </source>
</evidence>
<dbReference type="Proteomes" id="UP000287651">
    <property type="component" value="Unassembled WGS sequence"/>
</dbReference>
<feature type="compositionally biased region" description="Basic and acidic residues" evidence="1">
    <location>
        <begin position="36"/>
        <end position="45"/>
    </location>
</feature>